<name>M3TB28_GORML</name>
<feature type="region of interest" description="Disordered" evidence="1">
    <location>
        <begin position="38"/>
        <end position="68"/>
    </location>
</feature>
<dbReference type="Proteomes" id="UP000035009">
    <property type="component" value="Unassembled WGS sequence"/>
</dbReference>
<organism evidence="2 3">
    <name type="scientific">Gordonia malaquae NBRC 108250</name>
    <dbReference type="NCBI Taxonomy" id="1223542"/>
    <lineage>
        <taxon>Bacteria</taxon>
        <taxon>Bacillati</taxon>
        <taxon>Actinomycetota</taxon>
        <taxon>Actinomycetes</taxon>
        <taxon>Mycobacteriales</taxon>
        <taxon>Gordoniaceae</taxon>
        <taxon>Gordonia</taxon>
    </lineage>
</organism>
<accession>M3TB28</accession>
<dbReference type="EMBL" id="BAOP01000004">
    <property type="protein sequence ID" value="GAC78611.1"/>
    <property type="molecule type" value="Genomic_DNA"/>
</dbReference>
<dbReference type="AlphaFoldDB" id="M3TB28"/>
<dbReference type="eggNOG" id="ENOG502Z9YC">
    <property type="taxonomic scope" value="Bacteria"/>
</dbReference>
<feature type="region of interest" description="Disordered" evidence="1">
    <location>
        <begin position="1"/>
        <end position="22"/>
    </location>
</feature>
<comment type="caution">
    <text evidence="2">The sequence shown here is derived from an EMBL/GenBank/DDBJ whole genome shotgun (WGS) entry which is preliminary data.</text>
</comment>
<gene>
    <name evidence="2" type="ORF">GM1_004_00560</name>
</gene>
<keyword evidence="3" id="KW-1185">Reference proteome</keyword>
<dbReference type="STRING" id="410332.SAMN04488550_2731"/>
<proteinExistence type="predicted"/>
<evidence type="ECO:0000313" key="3">
    <source>
        <dbReference type="Proteomes" id="UP000035009"/>
    </source>
</evidence>
<reference evidence="2 3" key="1">
    <citation type="submission" date="2013-02" db="EMBL/GenBank/DDBJ databases">
        <title>Whole genome shotgun sequence of Gordonia malaquae NBRC 108250.</title>
        <authorList>
            <person name="Yoshida I."/>
            <person name="Hosoyama A."/>
            <person name="Tsuchikane K."/>
            <person name="Ando Y."/>
            <person name="Baba S."/>
            <person name="Ohji S."/>
            <person name="Hamada M."/>
            <person name="Tamura T."/>
            <person name="Yamazoe A."/>
            <person name="Yamazaki S."/>
            <person name="Fujita N."/>
        </authorList>
    </citation>
    <scope>NUCLEOTIDE SEQUENCE [LARGE SCALE GENOMIC DNA]</scope>
    <source>
        <strain evidence="2 3">NBRC 108250</strain>
    </source>
</reference>
<feature type="region of interest" description="Disordered" evidence="1">
    <location>
        <begin position="77"/>
        <end position="96"/>
    </location>
</feature>
<evidence type="ECO:0000256" key="1">
    <source>
        <dbReference type="SAM" id="MobiDB-lite"/>
    </source>
</evidence>
<protein>
    <submittedName>
        <fullName evidence="2">Uncharacterized protein</fullName>
    </submittedName>
</protein>
<evidence type="ECO:0000313" key="2">
    <source>
        <dbReference type="EMBL" id="GAC78611.1"/>
    </source>
</evidence>
<sequence length="336" mass="34550">MGVTVPHRDATDPPRSSTPRRRTVVALAVLPLSATIALTGCSSDDSGGTSDSGPCAESSSVDRAGVRPIPVSAATVTVVDPGSGTPQPLTPAPDTARAQKVTLTTDSLEASIAPDAQNKQQVQRTQQNLTTPITARVACDDPSNLEFTIGTPTTLDDALTPELGAISGSAGGVTFAPGLNPQMLRLLPNDDSSSPARSAVEQSFTGAFDQSIPLPTEPVGVGARWESVRTIASAATIRRTTTVTLKARVGSVLTLAVTVDETPVDSVFRIPGSAQTLTIDRYAMSGSGEVTVDLTKMLPTGGKIVTKGARQLSGDAGAPPLLQQNEYTVSWSPAAP</sequence>
<feature type="compositionally biased region" description="Basic and acidic residues" evidence="1">
    <location>
        <begin position="1"/>
        <end position="12"/>
    </location>
</feature>
<feature type="compositionally biased region" description="Low complexity" evidence="1">
    <location>
        <begin position="42"/>
        <end position="53"/>
    </location>
</feature>